<keyword evidence="5 9" id="KW-0472">Membrane</keyword>
<evidence type="ECO:0000259" key="10">
    <source>
        <dbReference type="PROSITE" id="PS50262"/>
    </source>
</evidence>
<evidence type="ECO:0000256" key="2">
    <source>
        <dbReference type="ARBA" id="ARBA00022692"/>
    </source>
</evidence>
<keyword evidence="11" id="KW-1185">Reference proteome</keyword>
<organism evidence="11 12">
    <name type="scientific">Mesorhabditis belari</name>
    <dbReference type="NCBI Taxonomy" id="2138241"/>
    <lineage>
        <taxon>Eukaryota</taxon>
        <taxon>Metazoa</taxon>
        <taxon>Ecdysozoa</taxon>
        <taxon>Nematoda</taxon>
        <taxon>Chromadorea</taxon>
        <taxon>Rhabditida</taxon>
        <taxon>Rhabditina</taxon>
        <taxon>Rhabditomorpha</taxon>
        <taxon>Rhabditoidea</taxon>
        <taxon>Rhabditidae</taxon>
        <taxon>Mesorhabditinae</taxon>
        <taxon>Mesorhabditis</taxon>
    </lineage>
</organism>
<dbReference type="Gene3D" id="1.20.1070.10">
    <property type="entry name" value="Rhodopsin 7-helix transmembrane proteins"/>
    <property type="match status" value="1"/>
</dbReference>
<keyword evidence="4" id="KW-0297">G-protein coupled receptor</keyword>
<evidence type="ECO:0000256" key="3">
    <source>
        <dbReference type="ARBA" id="ARBA00022989"/>
    </source>
</evidence>
<dbReference type="PROSITE" id="PS50262">
    <property type="entry name" value="G_PROTEIN_RECEP_F1_2"/>
    <property type="match status" value="1"/>
</dbReference>
<feature type="compositionally biased region" description="Polar residues" evidence="8">
    <location>
        <begin position="451"/>
        <end position="467"/>
    </location>
</feature>
<feature type="compositionally biased region" description="Basic and acidic residues" evidence="8">
    <location>
        <begin position="410"/>
        <end position="420"/>
    </location>
</feature>
<feature type="region of interest" description="Disordered" evidence="8">
    <location>
        <begin position="387"/>
        <end position="473"/>
    </location>
</feature>
<protein>
    <submittedName>
        <fullName evidence="12">G-protein coupled receptors family 1 profile domain-containing protein</fullName>
    </submittedName>
</protein>
<feature type="compositionally biased region" description="Acidic residues" evidence="8">
    <location>
        <begin position="394"/>
        <end position="403"/>
    </location>
</feature>
<keyword evidence="7" id="KW-0807">Transducer</keyword>
<keyword evidence="3 9" id="KW-1133">Transmembrane helix</keyword>
<evidence type="ECO:0000256" key="9">
    <source>
        <dbReference type="SAM" id="Phobius"/>
    </source>
</evidence>
<dbReference type="CDD" id="cd00637">
    <property type="entry name" value="7tm_classA_rhodopsin-like"/>
    <property type="match status" value="1"/>
</dbReference>
<proteinExistence type="predicted"/>
<feature type="transmembrane region" description="Helical" evidence="9">
    <location>
        <begin position="105"/>
        <end position="125"/>
    </location>
</feature>
<feature type="domain" description="G-protein coupled receptors family 1 profile" evidence="10">
    <location>
        <begin position="46"/>
        <end position="305"/>
    </location>
</feature>
<feature type="transmembrane region" description="Helical" evidence="9">
    <location>
        <begin position="68"/>
        <end position="93"/>
    </location>
</feature>
<feature type="transmembrane region" description="Helical" evidence="9">
    <location>
        <begin position="146"/>
        <end position="168"/>
    </location>
</feature>
<comment type="subcellular location">
    <subcellularLocation>
        <location evidence="1">Membrane</location>
        <topology evidence="1">Multi-pass membrane protein</topology>
    </subcellularLocation>
</comment>
<reference evidence="12" key="1">
    <citation type="submission" date="2024-02" db="UniProtKB">
        <authorList>
            <consortium name="WormBaseParasite"/>
        </authorList>
    </citation>
    <scope>IDENTIFICATION</scope>
</reference>
<dbReference type="Proteomes" id="UP000887575">
    <property type="component" value="Unassembled WGS sequence"/>
</dbReference>
<evidence type="ECO:0000256" key="8">
    <source>
        <dbReference type="SAM" id="MobiDB-lite"/>
    </source>
</evidence>
<dbReference type="AlphaFoldDB" id="A0AAF3EHV2"/>
<feature type="transmembrane region" description="Helical" evidence="9">
    <location>
        <begin position="288"/>
        <end position="307"/>
    </location>
</feature>
<dbReference type="GO" id="GO:0005886">
    <property type="term" value="C:plasma membrane"/>
    <property type="evidence" value="ECO:0007669"/>
    <property type="project" value="TreeGrafter"/>
</dbReference>
<evidence type="ECO:0000256" key="1">
    <source>
        <dbReference type="ARBA" id="ARBA00004141"/>
    </source>
</evidence>
<sequence>MSISSVEYVPSTDTIADIALAQTQSTSLRTSSAILLSVLFISSFVLNLVVIAAILAGKKLRAALFRRLLVLLSSLHIVFLFTVLLPSLIFVANGTWTLGDFLCRGNAFCQQFCALFGTLILLTMATERATTITQKPFPLFGGMKTIAIISTTIVIALCLTVPILFPVIPVQAFTNRYLCSIGVMAPIYRPATQIFLYLIILSGMLICTGAIYTRRQISSIPQQSHEFTLFITKTRALQEDTLLGKMTIRLFCAYVLIVGPYIVLELILEICDSKELQSGVTIQQDLDTLLTWLSFIYPLVAPIMIFCSCDDIWSQVLETFCCKSQEPPTIGSYLMGNTGKNNPNSGVMTLVATSEGVQLRLPSNIAYPHLPMAPAYEEYITYPTRPAAPRPDIEANENEDEVEAPILPIKRNEQNRRSRIPEPQAGPSTRQTQHRRAVNSGGIKKPKVTRRNPSQSKVTTTSRTNVGKTKPRK</sequence>
<dbReference type="PANTHER" id="PTHR45695">
    <property type="entry name" value="LEUCOKININ RECEPTOR-RELATED"/>
    <property type="match status" value="1"/>
</dbReference>
<dbReference type="PANTHER" id="PTHR45695:SF9">
    <property type="entry name" value="LEUCOKININ RECEPTOR"/>
    <property type="match status" value="1"/>
</dbReference>
<keyword evidence="2 9" id="KW-0812">Transmembrane</keyword>
<accession>A0AAF3EHV2</accession>
<evidence type="ECO:0000256" key="5">
    <source>
        <dbReference type="ARBA" id="ARBA00023136"/>
    </source>
</evidence>
<feature type="transmembrane region" description="Helical" evidence="9">
    <location>
        <begin position="33"/>
        <end position="56"/>
    </location>
</feature>
<feature type="transmembrane region" description="Helical" evidence="9">
    <location>
        <begin position="248"/>
        <end position="268"/>
    </location>
</feature>
<dbReference type="SUPFAM" id="SSF81321">
    <property type="entry name" value="Family A G protein-coupled receptor-like"/>
    <property type="match status" value="1"/>
</dbReference>
<evidence type="ECO:0000313" key="12">
    <source>
        <dbReference type="WBParaSite" id="MBELARI_LOCUS13405"/>
    </source>
</evidence>
<name>A0AAF3EHV2_9BILA</name>
<evidence type="ECO:0000256" key="6">
    <source>
        <dbReference type="ARBA" id="ARBA00023170"/>
    </source>
</evidence>
<evidence type="ECO:0000256" key="4">
    <source>
        <dbReference type="ARBA" id="ARBA00023040"/>
    </source>
</evidence>
<dbReference type="Pfam" id="PF00001">
    <property type="entry name" value="7tm_1"/>
    <property type="match status" value="1"/>
</dbReference>
<dbReference type="InterPro" id="IPR000276">
    <property type="entry name" value="GPCR_Rhodpsn"/>
</dbReference>
<dbReference type="WBParaSite" id="MBELARI_LOCUS13405">
    <property type="protein sequence ID" value="MBELARI_LOCUS13405"/>
    <property type="gene ID" value="MBELARI_LOCUS13405"/>
</dbReference>
<evidence type="ECO:0000313" key="11">
    <source>
        <dbReference type="Proteomes" id="UP000887575"/>
    </source>
</evidence>
<dbReference type="InterPro" id="IPR017452">
    <property type="entry name" value="GPCR_Rhodpsn_7TM"/>
</dbReference>
<feature type="transmembrane region" description="Helical" evidence="9">
    <location>
        <begin position="194"/>
        <end position="213"/>
    </location>
</feature>
<dbReference type="GO" id="GO:0004930">
    <property type="term" value="F:G protein-coupled receptor activity"/>
    <property type="evidence" value="ECO:0007669"/>
    <property type="project" value="UniProtKB-KW"/>
</dbReference>
<keyword evidence="6" id="KW-0675">Receptor</keyword>
<evidence type="ECO:0000256" key="7">
    <source>
        <dbReference type="ARBA" id="ARBA00023224"/>
    </source>
</evidence>